<dbReference type="AlphaFoldDB" id="A0A816GQR5"/>
<dbReference type="Proteomes" id="UP000663854">
    <property type="component" value="Unassembled WGS sequence"/>
</dbReference>
<feature type="transmembrane region" description="Helical" evidence="5">
    <location>
        <begin position="40"/>
        <end position="58"/>
    </location>
</feature>
<accession>A0A816GQR5</accession>
<dbReference type="PROSITE" id="PS50850">
    <property type="entry name" value="MFS"/>
    <property type="match status" value="1"/>
</dbReference>
<evidence type="ECO:0000256" key="3">
    <source>
        <dbReference type="ARBA" id="ARBA00022989"/>
    </source>
</evidence>
<evidence type="ECO:0000256" key="4">
    <source>
        <dbReference type="ARBA" id="ARBA00023136"/>
    </source>
</evidence>
<name>A0A816GQR5_9BILA</name>
<dbReference type="InterPro" id="IPR005828">
    <property type="entry name" value="MFS_sugar_transport-like"/>
</dbReference>
<evidence type="ECO:0000256" key="1">
    <source>
        <dbReference type="ARBA" id="ARBA00004141"/>
    </source>
</evidence>
<comment type="subcellular location">
    <subcellularLocation>
        <location evidence="1">Membrane</location>
        <topology evidence="1">Multi-pass membrane protein</topology>
    </subcellularLocation>
</comment>
<protein>
    <recommendedName>
        <fullName evidence="6">Major facilitator superfamily (MFS) profile domain-containing protein</fullName>
    </recommendedName>
</protein>
<feature type="transmembrane region" description="Helical" evidence="5">
    <location>
        <begin position="216"/>
        <end position="241"/>
    </location>
</feature>
<sequence>SEIVGPKQRLFAGIVIKYFFALGELLLLAFALHIRTWQTLNAVLAVVPVPFIFFYFILPESPRWLISEQRYDEAGSIFHHIAERNKKQFDPILYQRFVREDKKRVAANQERNHGCKALFHSKVMGIIAVNMSYQWFVQNLVFYGISQNTGAWLRNPYIAFGASALVELLAYFVVHLVLDRWGRKLTYCLFVLALACTALLVVPIQMVFPKDSENQYILMFIINSALKFFSSGSYVIIYIYANETFPTEGRNTGMGVCSMIARVGAI</sequence>
<evidence type="ECO:0000256" key="2">
    <source>
        <dbReference type="ARBA" id="ARBA00022692"/>
    </source>
</evidence>
<proteinExistence type="predicted"/>
<feature type="transmembrane region" description="Helical" evidence="5">
    <location>
        <begin position="12"/>
        <end position="34"/>
    </location>
</feature>
<feature type="non-terminal residue" evidence="8">
    <location>
        <position position="1"/>
    </location>
</feature>
<evidence type="ECO:0000313" key="7">
    <source>
        <dbReference type="EMBL" id="CAF1560189.1"/>
    </source>
</evidence>
<feature type="transmembrane region" description="Helical" evidence="5">
    <location>
        <begin position="185"/>
        <end position="204"/>
    </location>
</feature>
<keyword evidence="4 5" id="KW-0472">Membrane</keyword>
<dbReference type="EMBL" id="CAJNOH010014997">
    <property type="protein sequence ID" value="CAF1560189.1"/>
    <property type="molecule type" value="Genomic_DNA"/>
</dbReference>
<dbReference type="InterPro" id="IPR036259">
    <property type="entry name" value="MFS_trans_sf"/>
</dbReference>
<dbReference type="SUPFAM" id="SSF103473">
    <property type="entry name" value="MFS general substrate transporter"/>
    <property type="match status" value="1"/>
</dbReference>
<dbReference type="EMBL" id="CAJNOL010016909">
    <property type="protein sequence ID" value="CAF1676725.1"/>
    <property type="molecule type" value="Genomic_DNA"/>
</dbReference>
<gene>
    <name evidence="8" type="ORF">JXQ802_LOCUS58493</name>
    <name evidence="7" type="ORF">PYM288_LOCUS41864</name>
</gene>
<evidence type="ECO:0000256" key="5">
    <source>
        <dbReference type="SAM" id="Phobius"/>
    </source>
</evidence>
<evidence type="ECO:0000259" key="6">
    <source>
        <dbReference type="PROSITE" id="PS50850"/>
    </source>
</evidence>
<dbReference type="Gene3D" id="1.20.1250.20">
    <property type="entry name" value="MFS general substrate transporter like domains"/>
    <property type="match status" value="1"/>
</dbReference>
<reference evidence="8" key="1">
    <citation type="submission" date="2021-02" db="EMBL/GenBank/DDBJ databases">
        <authorList>
            <person name="Nowell W R."/>
        </authorList>
    </citation>
    <scope>NUCLEOTIDE SEQUENCE</scope>
</reference>
<dbReference type="GO" id="GO:0016020">
    <property type="term" value="C:membrane"/>
    <property type="evidence" value="ECO:0007669"/>
    <property type="project" value="UniProtKB-SubCell"/>
</dbReference>
<dbReference type="InterPro" id="IPR020846">
    <property type="entry name" value="MFS_dom"/>
</dbReference>
<keyword evidence="3 5" id="KW-1133">Transmembrane helix</keyword>
<comment type="caution">
    <text evidence="8">The sequence shown here is derived from an EMBL/GenBank/DDBJ whole genome shotgun (WGS) entry which is preliminary data.</text>
</comment>
<organism evidence="8 9">
    <name type="scientific">Rotaria sordida</name>
    <dbReference type="NCBI Taxonomy" id="392033"/>
    <lineage>
        <taxon>Eukaryota</taxon>
        <taxon>Metazoa</taxon>
        <taxon>Spiralia</taxon>
        <taxon>Gnathifera</taxon>
        <taxon>Rotifera</taxon>
        <taxon>Eurotatoria</taxon>
        <taxon>Bdelloidea</taxon>
        <taxon>Philodinida</taxon>
        <taxon>Philodinidae</taxon>
        <taxon>Rotaria</taxon>
    </lineage>
</organism>
<dbReference type="Pfam" id="PF00083">
    <property type="entry name" value="Sugar_tr"/>
    <property type="match status" value="1"/>
</dbReference>
<keyword evidence="2 5" id="KW-0812">Transmembrane</keyword>
<dbReference type="PANTHER" id="PTHR24064">
    <property type="entry name" value="SOLUTE CARRIER FAMILY 22 MEMBER"/>
    <property type="match status" value="1"/>
</dbReference>
<feature type="domain" description="Major facilitator superfamily (MFS) profile" evidence="6">
    <location>
        <begin position="1"/>
        <end position="266"/>
    </location>
</feature>
<keyword evidence="9" id="KW-1185">Reference proteome</keyword>
<dbReference type="GO" id="GO:0022857">
    <property type="term" value="F:transmembrane transporter activity"/>
    <property type="evidence" value="ECO:0007669"/>
    <property type="project" value="InterPro"/>
</dbReference>
<evidence type="ECO:0000313" key="9">
    <source>
        <dbReference type="Proteomes" id="UP000663870"/>
    </source>
</evidence>
<feature type="transmembrane region" description="Helical" evidence="5">
    <location>
        <begin position="157"/>
        <end position="178"/>
    </location>
</feature>
<feature type="non-terminal residue" evidence="8">
    <location>
        <position position="266"/>
    </location>
</feature>
<evidence type="ECO:0000313" key="8">
    <source>
        <dbReference type="EMBL" id="CAF1676725.1"/>
    </source>
</evidence>
<dbReference type="Proteomes" id="UP000663870">
    <property type="component" value="Unassembled WGS sequence"/>
</dbReference>